<sequence>MTSTPLIFLTADTLLAKRWLAALPHGNVLADMQQLAGLNETHTVLLDMDGLTSPVWQSEGWPQLRERHRWVACSGVPDEETGLTALQQGCVGYCHAFADPGMLQQVVQVVSAGELWVGRALLSRLLSAVQQRVAPPAADPLAGRLSEREAQVARLAAQGVSNKQIARDLDITERTVKAHLTSSFAKLGVADRLQLSLLLNRR</sequence>
<evidence type="ECO:0000313" key="3">
    <source>
        <dbReference type="EMBL" id="NLR75352.1"/>
    </source>
</evidence>
<accession>A0A847SHG5</accession>
<dbReference type="PANTHER" id="PTHR43214:SF43">
    <property type="entry name" value="TWO-COMPONENT RESPONSE REGULATOR"/>
    <property type="match status" value="1"/>
</dbReference>
<protein>
    <submittedName>
        <fullName evidence="3">Response regulator transcription factor</fullName>
    </submittedName>
</protein>
<reference evidence="3 4" key="1">
    <citation type="submission" date="2020-04" db="EMBL/GenBank/DDBJ databases">
        <title>Draft genome of Leeia sp. IMCC25680.</title>
        <authorList>
            <person name="Song J."/>
            <person name="Cho J.-C."/>
        </authorList>
    </citation>
    <scope>NUCLEOTIDE SEQUENCE [LARGE SCALE GENOMIC DNA]</scope>
    <source>
        <strain evidence="3 4">IMCC25680</strain>
    </source>
</reference>
<dbReference type="RefSeq" id="WP_168877025.1">
    <property type="nucleotide sequence ID" value="NZ_JABAIM010000002.1"/>
</dbReference>
<keyword evidence="1" id="KW-0238">DNA-binding</keyword>
<comment type="caution">
    <text evidence="3">The sequence shown here is derived from an EMBL/GenBank/DDBJ whole genome shotgun (WGS) entry which is preliminary data.</text>
</comment>
<proteinExistence type="predicted"/>
<dbReference type="Proteomes" id="UP000587991">
    <property type="component" value="Unassembled WGS sequence"/>
</dbReference>
<dbReference type="InterPro" id="IPR039420">
    <property type="entry name" value="WalR-like"/>
</dbReference>
<dbReference type="InterPro" id="IPR036388">
    <property type="entry name" value="WH-like_DNA-bd_sf"/>
</dbReference>
<dbReference type="Gene3D" id="1.10.10.10">
    <property type="entry name" value="Winged helix-like DNA-binding domain superfamily/Winged helix DNA-binding domain"/>
    <property type="match status" value="1"/>
</dbReference>
<dbReference type="SUPFAM" id="SSF46894">
    <property type="entry name" value="C-terminal effector domain of the bipartite response regulators"/>
    <property type="match status" value="1"/>
</dbReference>
<dbReference type="SMART" id="SM00421">
    <property type="entry name" value="HTH_LUXR"/>
    <property type="match status" value="1"/>
</dbReference>
<dbReference type="GO" id="GO:0006355">
    <property type="term" value="P:regulation of DNA-templated transcription"/>
    <property type="evidence" value="ECO:0007669"/>
    <property type="project" value="InterPro"/>
</dbReference>
<dbReference type="InterPro" id="IPR016032">
    <property type="entry name" value="Sig_transdc_resp-reg_C-effctor"/>
</dbReference>
<dbReference type="PANTHER" id="PTHR43214">
    <property type="entry name" value="TWO-COMPONENT RESPONSE REGULATOR"/>
    <property type="match status" value="1"/>
</dbReference>
<dbReference type="EMBL" id="JABAIM010000002">
    <property type="protein sequence ID" value="NLR75352.1"/>
    <property type="molecule type" value="Genomic_DNA"/>
</dbReference>
<feature type="domain" description="HTH luxR-type" evidence="2">
    <location>
        <begin position="138"/>
        <end position="202"/>
    </location>
</feature>
<name>A0A847SHG5_9NEIS</name>
<keyword evidence="4" id="KW-1185">Reference proteome</keyword>
<dbReference type="Pfam" id="PF00196">
    <property type="entry name" value="GerE"/>
    <property type="match status" value="1"/>
</dbReference>
<dbReference type="AlphaFoldDB" id="A0A847SHG5"/>
<dbReference type="CDD" id="cd06170">
    <property type="entry name" value="LuxR_C_like"/>
    <property type="match status" value="1"/>
</dbReference>
<dbReference type="PRINTS" id="PR00038">
    <property type="entry name" value="HTHLUXR"/>
</dbReference>
<dbReference type="Gene3D" id="3.40.50.2300">
    <property type="match status" value="1"/>
</dbReference>
<gene>
    <name evidence="3" type="ORF">HF682_09295</name>
</gene>
<organism evidence="3 4">
    <name type="scientific">Leeia aquatica</name>
    <dbReference type="NCBI Taxonomy" id="2725557"/>
    <lineage>
        <taxon>Bacteria</taxon>
        <taxon>Pseudomonadati</taxon>
        <taxon>Pseudomonadota</taxon>
        <taxon>Betaproteobacteria</taxon>
        <taxon>Neisseriales</taxon>
        <taxon>Leeiaceae</taxon>
        <taxon>Leeia</taxon>
    </lineage>
</organism>
<evidence type="ECO:0000259" key="2">
    <source>
        <dbReference type="PROSITE" id="PS50043"/>
    </source>
</evidence>
<dbReference type="InterPro" id="IPR000792">
    <property type="entry name" value="Tscrpt_reg_LuxR_C"/>
</dbReference>
<dbReference type="GO" id="GO:0003677">
    <property type="term" value="F:DNA binding"/>
    <property type="evidence" value="ECO:0007669"/>
    <property type="project" value="UniProtKB-KW"/>
</dbReference>
<evidence type="ECO:0000313" key="4">
    <source>
        <dbReference type="Proteomes" id="UP000587991"/>
    </source>
</evidence>
<dbReference type="PROSITE" id="PS00622">
    <property type="entry name" value="HTH_LUXR_1"/>
    <property type="match status" value="1"/>
</dbReference>
<evidence type="ECO:0000256" key="1">
    <source>
        <dbReference type="ARBA" id="ARBA00023125"/>
    </source>
</evidence>
<dbReference type="PROSITE" id="PS50043">
    <property type="entry name" value="HTH_LUXR_2"/>
    <property type="match status" value="1"/>
</dbReference>